<gene>
    <name evidence="1" type="ORF">EPK99_17060</name>
</gene>
<name>A0A3S3REB4_9HYPH</name>
<evidence type="ECO:0000313" key="2">
    <source>
        <dbReference type="Proteomes" id="UP000287687"/>
    </source>
</evidence>
<dbReference type="OrthoDB" id="7365361at2"/>
<protein>
    <submittedName>
        <fullName evidence="1">Uncharacterized protein</fullName>
    </submittedName>
</protein>
<evidence type="ECO:0000313" key="1">
    <source>
        <dbReference type="EMBL" id="RWX75415.1"/>
    </source>
</evidence>
<proteinExistence type="predicted"/>
<comment type="caution">
    <text evidence="1">The sequence shown here is derived from an EMBL/GenBank/DDBJ whole genome shotgun (WGS) entry which is preliminary data.</text>
</comment>
<keyword evidence="2" id="KW-1185">Reference proteome</keyword>
<organism evidence="1 2">
    <name type="scientific">Neorhizobium lilium</name>
    <dbReference type="NCBI Taxonomy" id="2503024"/>
    <lineage>
        <taxon>Bacteria</taxon>
        <taxon>Pseudomonadati</taxon>
        <taxon>Pseudomonadota</taxon>
        <taxon>Alphaproteobacteria</taxon>
        <taxon>Hyphomicrobiales</taxon>
        <taxon>Rhizobiaceae</taxon>
        <taxon>Rhizobium/Agrobacterium group</taxon>
        <taxon>Neorhizobium</taxon>
    </lineage>
</organism>
<sequence>MEDLTLTEAVTDPLIRVMLEADGIDTSSFATSLENAKRRFIDQGIERLRQERAEHFYRWMDDRLQ</sequence>
<accession>A0A3S3REB4</accession>
<dbReference type="Proteomes" id="UP000287687">
    <property type="component" value="Unassembled WGS sequence"/>
</dbReference>
<dbReference type="AlphaFoldDB" id="A0A3S3REB4"/>
<dbReference type="RefSeq" id="WP_128444301.1">
    <property type="nucleotide sequence ID" value="NZ_SBIP01000004.1"/>
</dbReference>
<dbReference type="EMBL" id="SBIP01000004">
    <property type="protein sequence ID" value="RWX75415.1"/>
    <property type="molecule type" value="Genomic_DNA"/>
</dbReference>
<reference evidence="1 2" key="1">
    <citation type="submission" date="2019-01" db="EMBL/GenBank/DDBJ databases">
        <title>The draft genome of Rhizobium sp. 24NR.</title>
        <authorList>
            <person name="Liu L."/>
            <person name="Liang L."/>
            <person name="Shi S."/>
            <person name="Xu L."/>
            <person name="Wang X."/>
            <person name="Li L."/>
            <person name="Zhang X."/>
        </authorList>
    </citation>
    <scope>NUCLEOTIDE SEQUENCE [LARGE SCALE GENOMIC DNA]</scope>
    <source>
        <strain evidence="1 2">24NR</strain>
    </source>
</reference>